<feature type="region of interest" description="Disordered" evidence="3">
    <location>
        <begin position="763"/>
        <end position="786"/>
    </location>
</feature>
<evidence type="ECO:0000256" key="3">
    <source>
        <dbReference type="SAM" id="MobiDB-lite"/>
    </source>
</evidence>
<dbReference type="InterPro" id="IPR005467">
    <property type="entry name" value="His_kinase_dom"/>
</dbReference>
<feature type="domain" description="PAC" evidence="7">
    <location>
        <begin position="207"/>
        <end position="258"/>
    </location>
</feature>
<dbReference type="SMART" id="SM00388">
    <property type="entry name" value="HisKA"/>
    <property type="match status" value="1"/>
</dbReference>
<dbReference type="Pfam" id="PF00512">
    <property type="entry name" value="HisKA"/>
    <property type="match status" value="1"/>
</dbReference>
<organism evidence="8 9">
    <name type="scientific">Venturia inaequalis</name>
    <name type="common">Apple scab fungus</name>
    <dbReference type="NCBI Taxonomy" id="5025"/>
    <lineage>
        <taxon>Eukaryota</taxon>
        <taxon>Fungi</taxon>
        <taxon>Dikarya</taxon>
        <taxon>Ascomycota</taxon>
        <taxon>Pezizomycotina</taxon>
        <taxon>Dothideomycetes</taxon>
        <taxon>Pleosporomycetidae</taxon>
        <taxon>Venturiales</taxon>
        <taxon>Venturiaceae</taxon>
        <taxon>Venturia</taxon>
    </lineage>
</organism>
<dbReference type="SMART" id="SM00387">
    <property type="entry name" value="HATPase_c"/>
    <property type="match status" value="1"/>
</dbReference>
<dbReference type="Gene3D" id="3.30.565.10">
    <property type="entry name" value="Histidine kinase-like ATPase, C-terminal domain"/>
    <property type="match status" value="1"/>
</dbReference>
<gene>
    <name evidence="8" type="ORF">EG328_011891</name>
</gene>
<evidence type="ECO:0000259" key="4">
    <source>
        <dbReference type="PROSITE" id="PS50109"/>
    </source>
</evidence>
<dbReference type="EMBL" id="WNWS01000095">
    <property type="protein sequence ID" value="KAE9980990.1"/>
    <property type="molecule type" value="Genomic_DNA"/>
</dbReference>
<dbReference type="PANTHER" id="PTHR45339:SF5">
    <property type="entry name" value="HISTIDINE KINASE"/>
    <property type="match status" value="1"/>
</dbReference>
<evidence type="ECO:0000256" key="2">
    <source>
        <dbReference type="PROSITE-ProRule" id="PRU00169"/>
    </source>
</evidence>
<dbReference type="Gene3D" id="3.40.50.2300">
    <property type="match status" value="1"/>
</dbReference>
<dbReference type="CDD" id="cd00130">
    <property type="entry name" value="PAS"/>
    <property type="match status" value="1"/>
</dbReference>
<dbReference type="Pfam" id="PF02518">
    <property type="entry name" value="HATPase_c"/>
    <property type="match status" value="1"/>
</dbReference>
<evidence type="ECO:0000259" key="5">
    <source>
        <dbReference type="PROSITE" id="PS50110"/>
    </source>
</evidence>
<accession>A0A8H3V2T3</accession>
<dbReference type="InterPro" id="IPR000014">
    <property type="entry name" value="PAS"/>
</dbReference>
<dbReference type="SUPFAM" id="SSF47384">
    <property type="entry name" value="Homodimeric domain of signal transducing histidine kinase"/>
    <property type="match status" value="1"/>
</dbReference>
<dbReference type="InterPro" id="IPR036097">
    <property type="entry name" value="HisK_dim/P_sf"/>
</dbReference>
<dbReference type="SMART" id="SM00448">
    <property type="entry name" value="REC"/>
    <property type="match status" value="1"/>
</dbReference>
<dbReference type="CDD" id="cd16922">
    <property type="entry name" value="HATPase_EvgS-ArcB-TorS-like"/>
    <property type="match status" value="1"/>
</dbReference>
<dbReference type="Gene3D" id="1.10.287.130">
    <property type="match status" value="1"/>
</dbReference>
<dbReference type="InterPro" id="IPR003594">
    <property type="entry name" value="HATPase_dom"/>
</dbReference>
<feature type="region of interest" description="Disordered" evidence="3">
    <location>
        <begin position="587"/>
        <end position="667"/>
    </location>
</feature>
<dbReference type="SUPFAM" id="SSF55874">
    <property type="entry name" value="ATPase domain of HSP90 chaperone/DNA topoisomerase II/histidine kinase"/>
    <property type="match status" value="1"/>
</dbReference>
<dbReference type="Pfam" id="PF13426">
    <property type="entry name" value="PAS_9"/>
    <property type="match status" value="1"/>
</dbReference>
<dbReference type="PROSITE" id="PS50113">
    <property type="entry name" value="PAC"/>
    <property type="match status" value="1"/>
</dbReference>
<dbReference type="GO" id="GO:0000155">
    <property type="term" value="F:phosphorelay sensor kinase activity"/>
    <property type="evidence" value="ECO:0007669"/>
    <property type="project" value="InterPro"/>
</dbReference>
<dbReference type="SUPFAM" id="SSF55785">
    <property type="entry name" value="PYP-like sensor domain (PAS domain)"/>
    <property type="match status" value="1"/>
</dbReference>
<name>A0A8H3V2T3_VENIN</name>
<dbReference type="PRINTS" id="PR00344">
    <property type="entry name" value="BCTRLSENSOR"/>
</dbReference>
<dbReference type="PANTHER" id="PTHR45339">
    <property type="entry name" value="HYBRID SIGNAL TRANSDUCTION HISTIDINE KINASE J"/>
    <property type="match status" value="1"/>
</dbReference>
<dbReference type="CDD" id="cd00082">
    <property type="entry name" value="HisKA"/>
    <property type="match status" value="1"/>
</dbReference>
<feature type="domain" description="PAS" evidence="6">
    <location>
        <begin position="132"/>
        <end position="205"/>
    </location>
</feature>
<feature type="domain" description="Histidine kinase" evidence="4">
    <location>
        <begin position="273"/>
        <end position="494"/>
    </location>
</feature>
<dbReference type="PROSITE" id="PS50109">
    <property type="entry name" value="HIS_KIN"/>
    <property type="match status" value="1"/>
</dbReference>
<feature type="domain" description="Response regulatory" evidence="5">
    <location>
        <begin position="542"/>
        <end position="744"/>
    </location>
</feature>
<dbReference type="Pfam" id="PF08448">
    <property type="entry name" value="PAS_4"/>
    <property type="match status" value="1"/>
</dbReference>
<sequence length="786" mass="86382">MDYEIIDLSPVPTIVLDASQSIQRASRSFLNQVLIPAEECVGADFFDLFRDRGLLRDDCAGRLRWALDTARATKTMQRVHHMSIGSNHGRLRCVPILRADTLVCYVLEWHRVTTPVREDHLEMEGLGEGLSTNDAFRILIEAVKDYAIFLLDSNGYVVTWNVGAELNKRYKREEIIGKHVSVFYSDEDLRENKPQLELDACLREGRIENEGWRFRKDGTRFWANVTMNAVYSNGVHVGFGKVTRDLTERKAAETRIIAAYDESAKLKSEFLANMSHEIRTPMFGMLSANALLLDTNLTGEQRDLANIIEESGQVLVQIINDILDYSKLAAGAFSIVVDNVDIAHINQSIVRGSQPILKPNVNFQLDLSPDLPKIVKGDPLRYRQVVQNLINNAGKFTDEGSVRLQSSVIEETDDQYTIKTDVIDTGIGIDASAREHLFTPFTQFDNTTTKRYKGTGLGLSISKSLTELMGGVIEFQPNESGKGSHFWFTVKMQKVSSSVPTSGSQIVDLEVQMAANQITTSPPTLAVLNPLDALREVAKTKRLLLAEDNMINQRVMIKVLRAFGFTNIDTAGDGVEAVRLVTASIPSTDSNAVSPIPDIPNLSINPHHPTSDRDPDPQTDAPSTTTYSTTSPLTPTSSATSDDDSDPQTEAPSTTTSPLTPTSSATDVPIQPYDLILMDINMPRLDGFGATSAIRSKNIHIPILAMTANALRGDREECIAKGMSDYVSKPMERGELVRVLSRWLVPGCGDVGAGLKGGCSAKRSVGGSVDGGSEYESESLADRIEE</sequence>
<evidence type="ECO:0000313" key="9">
    <source>
        <dbReference type="Proteomes" id="UP000447873"/>
    </source>
</evidence>
<evidence type="ECO:0000259" key="6">
    <source>
        <dbReference type="PROSITE" id="PS50112"/>
    </source>
</evidence>
<feature type="compositionally biased region" description="Low complexity" evidence="3">
    <location>
        <begin position="619"/>
        <end position="640"/>
    </location>
</feature>
<evidence type="ECO:0008006" key="10">
    <source>
        <dbReference type="Google" id="ProtNLM"/>
    </source>
</evidence>
<dbReference type="Pfam" id="PF00072">
    <property type="entry name" value="Response_reg"/>
    <property type="match status" value="1"/>
</dbReference>
<dbReference type="InterPro" id="IPR001789">
    <property type="entry name" value="Sig_transdc_resp-reg_receiver"/>
</dbReference>
<dbReference type="InterPro" id="IPR035965">
    <property type="entry name" value="PAS-like_dom_sf"/>
</dbReference>
<dbReference type="PROSITE" id="PS50110">
    <property type="entry name" value="RESPONSE_REGULATORY"/>
    <property type="match status" value="1"/>
</dbReference>
<dbReference type="Proteomes" id="UP000447873">
    <property type="component" value="Unassembled WGS sequence"/>
</dbReference>
<dbReference type="CDD" id="cd17546">
    <property type="entry name" value="REC_hyHK_CKI1_RcsC-like"/>
    <property type="match status" value="1"/>
</dbReference>
<reference evidence="8 9" key="1">
    <citation type="submission" date="2018-12" db="EMBL/GenBank/DDBJ databases">
        <title>Venturia inaequalis Genome Resource.</title>
        <authorList>
            <person name="Lichtner F.J."/>
        </authorList>
    </citation>
    <scope>NUCLEOTIDE SEQUENCE [LARGE SCALE GENOMIC DNA]</scope>
    <source>
        <strain evidence="8 9">120213</strain>
    </source>
</reference>
<dbReference type="InterPro" id="IPR036890">
    <property type="entry name" value="HATPase_C_sf"/>
</dbReference>
<evidence type="ECO:0000256" key="1">
    <source>
        <dbReference type="ARBA" id="ARBA00022553"/>
    </source>
</evidence>
<dbReference type="PROSITE" id="PS50112">
    <property type="entry name" value="PAS"/>
    <property type="match status" value="1"/>
</dbReference>
<dbReference type="InterPro" id="IPR003661">
    <property type="entry name" value="HisK_dim/P_dom"/>
</dbReference>
<dbReference type="Gene3D" id="3.30.450.20">
    <property type="entry name" value="PAS domain"/>
    <property type="match status" value="2"/>
</dbReference>
<feature type="compositionally biased region" description="Low complexity" evidence="3">
    <location>
        <begin position="649"/>
        <end position="666"/>
    </location>
</feature>
<feature type="modified residue" description="4-aspartylphosphate" evidence="2">
    <location>
        <position position="679"/>
    </location>
</feature>
<keyword evidence="1 2" id="KW-0597">Phosphoprotein</keyword>
<dbReference type="InterPro" id="IPR000700">
    <property type="entry name" value="PAS-assoc_C"/>
</dbReference>
<dbReference type="SUPFAM" id="SSF52172">
    <property type="entry name" value="CheY-like"/>
    <property type="match status" value="2"/>
</dbReference>
<dbReference type="InterPro" id="IPR004358">
    <property type="entry name" value="Sig_transdc_His_kin-like_C"/>
</dbReference>
<comment type="caution">
    <text evidence="8">The sequence shown here is derived from an EMBL/GenBank/DDBJ whole genome shotgun (WGS) entry which is preliminary data.</text>
</comment>
<dbReference type="AlphaFoldDB" id="A0A8H3V2T3"/>
<dbReference type="InterPro" id="IPR011006">
    <property type="entry name" value="CheY-like_superfamily"/>
</dbReference>
<evidence type="ECO:0000259" key="7">
    <source>
        <dbReference type="PROSITE" id="PS50113"/>
    </source>
</evidence>
<proteinExistence type="predicted"/>
<evidence type="ECO:0000313" key="8">
    <source>
        <dbReference type="EMBL" id="KAE9980990.1"/>
    </source>
</evidence>
<dbReference type="InterPro" id="IPR013656">
    <property type="entry name" value="PAS_4"/>
</dbReference>
<dbReference type="NCBIfam" id="TIGR00229">
    <property type="entry name" value="sensory_box"/>
    <property type="match status" value="1"/>
</dbReference>
<protein>
    <recommendedName>
        <fullName evidence="10">Histidine kinase</fullName>
    </recommendedName>
</protein>
<dbReference type="FunFam" id="3.30.565.10:FF:000010">
    <property type="entry name" value="Sensor histidine kinase RcsC"/>
    <property type="match status" value="1"/>
</dbReference>